<dbReference type="GO" id="GO:0003824">
    <property type="term" value="F:catalytic activity"/>
    <property type="evidence" value="ECO:0007669"/>
    <property type="project" value="UniProtKB-ARBA"/>
</dbReference>
<dbReference type="Gene3D" id="3.90.226.10">
    <property type="entry name" value="2-enoyl-CoA Hydratase, Chain A, domain 1"/>
    <property type="match status" value="1"/>
</dbReference>
<evidence type="ECO:0000313" key="2">
    <source>
        <dbReference type="EMBL" id="ABM53486.1"/>
    </source>
</evidence>
<dbReference type="EMBL" id="EF157666">
    <property type="protein sequence ID" value="ABM53486.1"/>
    <property type="molecule type" value="Genomic_DNA"/>
</dbReference>
<dbReference type="PANTHER" id="PTHR43802:SF1">
    <property type="entry name" value="IP11341P-RELATED"/>
    <property type="match status" value="1"/>
</dbReference>
<reference evidence="2" key="1">
    <citation type="journal article" date="2008" name="FEMS Microbiol. Ecol.">
        <title>Metagenomic analysis of a freshwater toxic cyanobacteria bloom.</title>
        <authorList>
            <person name="Pope P.B."/>
            <person name="Patel B.K."/>
        </authorList>
    </citation>
    <scope>NUCLEOTIDE SEQUENCE</scope>
</reference>
<dbReference type="InterPro" id="IPR029045">
    <property type="entry name" value="ClpP/crotonase-like_dom_sf"/>
</dbReference>
<protein>
    <submittedName>
        <fullName evidence="2">Putative enoyl-CoA hydratase/carnithine racemase</fullName>
    </submittedName>
</protein>
<dbReference type="InterPro" id="IPR001753">
    <property type="entry name" value="Enoyl-CoA_hydra/iso"/>
</dbReference>
<evidence type="ECO:0000256" key="1">
    <source>
        <dbReference type="ARBA" id="ARBA00005254"/>
    </source>
</evidence>
<dbReference type="InterPro" id="IPR014748">
    <property type="entry name" value="Enoyl-CoA_hydra_C"/>
</dbReference>
<organism evidence="2">
    <name type="scientific">uncultured bacterium CBNPD1 BAC clone 67</name>
    <dbReference type="NCBI Taxonomy" id="417306"/>
    <lineage>
        <taxon>Bacteria</taxon>
        <taxon>environmental samples</taxon>
    </lineage>
</organism>
<sequence>MSLASPGLSFRIVANVLVAGASAIPNIDIETRGKIALLTLNRPERRNAIDDATIADIERFFTRPPKNVRAVVLRAAGEHFCAGLDLQEHFELGRGPVEFMRMCQNWHRAFDAMQFGSIPIIAALKGAVVGGGLEIAAATHVRVAEKSTFFALPEGQRGVFTGGGATVRVARIMTPARMIDMMIAARTYDVQRGYDVGLAHEIVENGDGEKRAIAIAEAAAEHYDVTNFAILTGISRINDMSTTDGLFAESLLAGMVMTNPDLRPSLEKFFARKAPRLEPKG</sequence>
<proteinExistence type="inferred from homology"/>
<name>B1N6E0_9BACT</name>
<dbReference type="CDD" id="cd06558">
    <property type="entry name" value="crotonase-like"/>
    <property type="match status" value="1"/>
</dbReference>
<dbReference type="Pfam" id="PF00378">
    <property type="entry name" value="ECH_1"/>
    <property type="match status" value="1"/>
</dbReference>
<dbReference type="PANTHER" id="PTHR43802">
    <property type="entry name" value="ENOYL-COA HYDRATASE"/>
    <property type="match status" value="1"/>
</dbReference>
<dbReference type="Gene3D" id="1.10.12.10">
    <property type="entry name" value="Lyase 2-enoyl-coa Hydratase, Chain A, domain 2"/>
    <property type="match status" value="1"/>
</dbReference>
<dbReference type="AlphaFoldDB" id="B1N6E0"/>
<dbReference type="SUPFAM" id="SSF52096">
    <property type="entry name" value="ClpP/crotonase"/>
    <property type="match status" value="1"/>
</dbReference>
<comment type="similarity">
    <text evidence="1">Belongs to the enoyl-CoA hydratase/isomerase family.</text>
</comment>
<dbReference type="NCBIfam" id="NF006013">
    <property type="entry name" value="PRK08150.1"/>
    <property type="match status" value="1"/>
</dbReference>
<accession>B1N6E0</accession>